<gene>
    <name evidence="3" type="ORF">GCM10022255_008130</name>
</gene>
<evidence type="ECO:0000313" key="4">
    <source>
        <dbReference type="Proteomes" id="UP001500620"/>
    </source>
</evidence>
<feature type="chain" id="PRO_5045352871" description="Secreted protein" evidence="2">
    <location>
        <begin position="21"/>
        <end position="250"/>
    </location>
</feature>
<sequence>MRIGLLAVAVCTAAALTACSSGSSPSVPNLGGAGQTASPSAGCLTVAQGLSHLADQGNADPNGEKPDKGAPPSGQPQGGTDSGGDPGNHRTCAGKTGDARKNALHAAADCIRQHGIPTYKDPVLTADGHVYTDSRSMHEAQASTIAAVAQACHDAIVAAELVPDQQAPAPPKVVQAGVKVAQCMRANGLPNISDPNANDEFVPGHGFGMDSSELPGNGSKTDPTIKHALVACESVIDEMNRVSSLGSLAG</sequence>
<accession>A0ABP8CXF1</accession>
<feature type="compositionally biased region" description="Gly residues" evidence="1">
    <location>
        <begin position="76"/>
        <end position="86"/>
    </location>
</feature>
<protein>
    <recommendedName>
        <fullName evidence="5">Secreted protein</fullName>
    </recommendedName>
</protein>
<dbReference type="Proteomes" id="UP001500620">
    <property type="component" value="Unassembled WGS sequence"/>
</dbReference>
<proteinExistence type="predicted"/>
<reference evidence="4" key="1">
    <citation type="journal article" date="2019" name="Int. J. Syst. Evol. Microbiol.">
        <title>The Global Catalogue of Microorganisms (GCM) 10K type strain sequencing project: providing services to taxonomists for standard genome sequencing and annotation.</title>
        <authorList>
            <consortium name="The Broad Institute Genomics Platform"/>
            <consortium name="The Broad Institute Genome Sequencing Center for Infectious Disease"/>
            <person name="Wu L."/>
            <person name="Ma J."/>
        </authorList>
    </citation>
    <scope>NUCLEOTIDE SEQUENCE [LARGE SCALE GENOMIC DNA]</scope>
    <source>
        <strain evidence="4">JCM 17441</strain>
    </source>
</reference>
<keyword evidence="2" id="KW-0732">Signal</keyword>
<evidence type="ECO:0008006" key="5">
    <source>
        <dbReference type="Google" id="ProtNLM"/>
    </source>
</evidence>
<evidence type="ECO:0000256" key="1">
    <source>
        <dbReference type="SAM" id="MobiDB-lite"/>
    </source>
</evidence>
<organism evidence="3 4">
    <name type="scientific">Dactylosporangium darangshiense</name>
    <dbReference type="NCBI Taxonomy" id="579108"/>
    <lineage>
        <taxon>Bacteria</taxon>
        <taxon>Bacillati</taxon>
        <taxon>Actinomycetota</taxon>
        <taxon>Actinomycetes</taxon>
        <taxon>Micromonosporales</taxon>
        <taxon>Micromonosporaceae</taxon>
        <taxon>Dactylosporangium</taxon>
    </lineage>
</organism>
<name>A0ABP8CXF1_9ACTN</name>
<dbReference type="EMBL" id="BAABAT010000002">
    <property type="protein sequence ID" value="GAA4244570.1"/>
    <property type="molecule type" value="Genomic_DNA"/>
</dbReference>
<dbReference type="RefSeq" id="WP_345121340.1">
    <property type="nucleotide sequence ID" value="NZ_BAABAT010000002.1"/>
</dbReference>
<feature type="signal peptide" evidence="2">
    <location>
        <begin position="1"/>
        <end position="20"/>
    </location>
</feature>
<evidence type="ECO:0000256" key="2">
    <source>
        <dbReference type="SAM" id="SignalP"/>
    </source>
</evidence>
<feature type="region of interest" description="Disordered" evidence="1">
    <location>
        <begin position="53"/>
        <end position="96"/>
    </location>
</feature>
<comment type="caution">
    <text evidence="3">The sequence shown here is derived from an EMBL/GenBank/DDBJ whole genome shotgun (WGS) entry which is preliminary data.</text>
</comment>
<dbReference type="PROSITE" id="PS51257">
    <property type="entry name" value="PROKAR_LIPOPROTEIN"/>
    <property type="match status" value="1"/>
</dbReference>
<evidence type="ECO:0000313" key="3">
    <source>
        <dbReference type="EMBL" id="GAA4244570.1"/>
    </source>
</evidence>
<keyword evidence="4" id="KW-1185">Reference proteome</keyword>